<protein>
    <submittedName>
        <fullName evidence="2">Uncharacterized protein</fullName>
    </submittedName>
</protein>
<feature type="non-terminal residue" evidence="2">
    <location>
        <position position="1"/>
    </location>
</feature>
<keyword evidence="3" id="KW-1185">Reference proteome</keyword>
<comment type="caution">
    <text evidence="2">The sequence shown here is derived from an EMBL/GenBank/DDBJ whole genome shotgun (WGS) entry which is preliminary data.</text>
</comment>
<dbReference type="Proteomes" id="UP001627284">
    <property type="component" value="Unassembled WGS sequence"/>
</dbReference>
<name>A0ABD2T1P7_9SOLN</name>
<evidence type="ECO:0000313" key="3">
    <source>
        <dbReference type="Proteomes" id="UP001627284"/>
    </source>
</evidence>
<proteinExistence type="predicted"/>
<gene>
    <name evidence="2" type="ORF">AABB24_022913</name>
</gene>
<evidence type="ECO:0000256" key="1">
    <source>
        <dbReference type="SAM" id="MobiDB-lite"/>
    </source>
</evidence>
<feature type="region of interest" description="Disordered" evidence="1">
    <location>
        <begin position="43"/>
        <end position="122"/>
    </location>
</feature>
<feature type="compositionally biased region" description="Basic and acidic residues" evidence="1">
    <location>
        <begin position="60"/>
        <end position="80"/>
    </location>
</feature>
<feature type="region of interest" description="Disordered" evidence="1">
    <location>
        <begin position="1"/>
        <end position="20"/>
    </location>
</feature>
<evidence type="ECO:0000313" key="2">
    <source>
        <dbReference type="EMBL" id="KAL3350137.1"/>
    </source>
</evidence>
<sequence>ASSSSSLSLSTAPSLPLRRTPLSPRLFSFLSFPIFPAKDTGGNHLPLPLSSLLQPAKRRSQCDSSRRRDSRPSTSEEKQQRHQQGALRPIAGDDTSSNSDSTASDGETANNNSSSQQQAPARLEVVKSGTRRILTDPSRFDFCFNYYQSSNN</sequence>
<reference evidence="2 3" key="1">
    <citation type="submission" date="2024-05" db="EMBL/GenBank/DDBJ databases">
        <title>De novo assembly of an allotetraploid wild potato.</title>
        <authorList>
            <person name="Hosaka A.J."/>
        </authorList>
    </citation>
    <scope>NUCLEOTIDE SEQUENCE [LARGE SCALE GENOMIC DNA]</scope>
    <source>
        <tissue evidence="2">Young leaves</tissue>
    </source>
</reference>
<dbReference type="AlphaFoldDB" id="A0ABD2T1P7"/>
<organism evidence="2 3">
    <name type="scientific">Solanum stoloniferum</name>
    <dbReference type="NCBI Taxonomy" id="62892"/>
    <lineage>
        <taxon>Eukaryota</taxon>
        <taxon>Viridiplantae</taxon>
        <taxon>Streptophyta</taxon>
        <taxon>Embryophyta</taxon>
        <taxon>Tracheophyta</taxon>
        <taxon>Spermatophyta</taxon>
        <taxon>Magnoliopsida</taxon>
        <taxon>eudicotyledons</taxon>
        <taxon>Gunneridae</taxon>
        <taxon>Pentapetalae</taxon>
        <taxon>asterids</taxon>
        <taxon>lamiids</taxon>
        <taxon>Solanales</taxon>
        <taxon>Solanaceae</taxon>
        <taxon>Solanoideae</taxon>
        <taxon>Solaneae</taxon>
        <taxon>Solanum</taxon>
    </lineage>
</organism>
<dbReference type="EMBL" id="JBJKTR010000013">
    <property type="protein sequence ID" value="KAL3350137.1"/>
    <property type="molecule type" value="Genomic_DNA"/>
</dbReference>
<accession>A0ABD2T1P7</accession>
<feature type="compositionally biased region" description="Polar residues" evidence="1">
    <location>
        <begin position="107"/>
        <end position="119"/>
    </location>
</feature>
<feature type="compositionally biased region" description="Low complexity" evidence="1">
    <location>
        <begin position="92"/>
        <end position="106"/>
    </location>
</feature>